<feature type="compositionally biased region" description="Low complexity" evidence="1">
    <location>
        <begin position="26"/>
        <end position="43"/>
    </location>
</feature>
<gene>
    <name evidence="2" type="ORF">HHL28_10595</name>
</gene>
<accession>A0A858R7W3</accession>
<name>A0A858R7W3_9PROT</name>
<evidence type="ECO:0000313" key="2">
    <source>
        <dbReference type="EMBL" id="QJE73481.1"/>
    </source>
</evidence>
<dbReference type="AlphaFoldDB" id="A0A858R7W3"/>
<protein>
    <submittedName>
        <fullName evidence="2">DUF3306 domain-containing protein</fullName>
    </submittedName>
</protein>
<feature type="region of interest" description="Disordered" evidence="1">
    <location>
        <begin position="135"/>
        <end position="212"/>
    </location>
</feature>
<dbReference type="Pfam" id="PF11748">
    <property type="entry name" value="DUF3306"/>
    <property type="match status" value="1"/>
</dbReference>
<feature type="compositionally biased region" description="Basic residues" evidence="1">
    <location>
        <begin position="202"/>
        <end position="212"/>
    </location>
</feature>
<sequence length="212" mass="22531">MTDDGNFLSRWSRLKRRVREEEAKAVEPTAPAEGVAPETAAGTEEAEGFDLSQLPSLDSLGPGSDYAAFLQKGVPSALRVAALRKLWVTDPDILNYKTLADYDWDFNAPGYGKLLPTDQVKQAVDRILGHLEEHLPKKASDAPQASAESATDSVEPAEVQGEPGLPALAAPVPEASPIIAASDVPEAATPTSDAGKAEMPIRRRRHGGAMPV</sequence>
<dbReference type="InterPro" id="IPR021735">
    <property type="entry name" value="DUF3306"/>
</dbReference>
<organism evidence="2 3">
    <name type="scientific">Aerophototrophica crusticola</name>
    <dbReference type="NCBI Taxonomy" id="1709002"/>
    <lineage>
        <taxon>Bacteria</taxon>
        <taxon>Pseudomonadati</taxon>
        <taxon>Pseudomonadota</taxon>
        <taxon>Alphaproteobacteria</taxon>
        <taxon>Rhodospirillales</taxon>
        <taxon>Rhodospirillaceae</taxon>
        <taxon>Aerophototrophica</taxon>
    </lineage>
</organism>
<evidence type="ECO:0000256" key="1">
    <source>
        <dbReference type="SAM" id="MobiDB-lite"/>
    </source>
</evidence>
<dbReference type="EMBL" id="CP051775">
    <property type="protein sequence ID" value="QJE73481.1"/>
    <property type="molecule type" value="Genomic_DNA"/>
</dbReference>
<dbReference type="Proteomes" id="UP000501891">
    <property type="component" value="Chromosome"/>
</dbReference>
<evidence type="ECO:0000313" key="3">
    <source>
        <dbReference type="Proteomes" id="UP000501891"/>
    </source>
</evidence>
<feature type="region of interest" description="Disordered" evidence="1">
    <location>
        <begin position="18"/>
        <end position="56"/>
    </location>
</feature>
<proteinExistence type="predicted"/>
<reference evidence="2" key="1">
    <citation type="submission" date="2020-04" db="EMBL/GenBank/DDBJ databases">
        <title>A desert anoxygenic phototrophic bacterium fixes CO2 using RubisCO under aerobic conditions.</title>
        <authorList>
            <person name="Tang K."/>
        </authorList>
    </citation>
    <scope>NUCLEOTIDE SEQUENCE [LARGE SCALE GENOMIC DNA]</scope>
    <source>
        <strain evidence="2">MIMtkB3</strain>
    </source>
</reference>
<dbReference type="KEGG" id="acru:HHL28_10595"/>
<keyword evidence="3" id="KW-1185">Reference proteome</keyword>